<dbReference type="SMART" id="SM00382">
    <property type="entry name" value="AAA"/>
    <property type="match status" value="1"/>
</dbReference>
<evidence type="ECO:0000313" key="5">
    <source>
        <dbReference type="EMBL" id="AJB42193.1"/>
    </source>
</evidence>
<dbReference type="InterPro" id="IPR013283">
    <property type="entry name" value="RLI1"/>
</dbReference>
<dbReference type="GO" id="GO:0015833">
    <property type="term" value="P:peptide transport"/>
    <property type="evidence" value="ECO:0007669"/>
    <property type="project" value="InterPro"/>
</dbReference>
<dbReference type="Proteomes" id="UP000266720">
    <property type="component" value="Chromosome"/>
</dbReference>
<dbReference type="InterPro" id="IPR003593">
    <property type="entry name" value="AAA+_ATPase"/>
</dbReference>
<dbReference type="NCBIfam" id="TIGR01727">
    <property type="entry name" value="oligo_HPY"/>
    <property type="match status" value="1"/>
</dbReference>
<protein>
    <submittedName>
        <fullName evidence="5">Mannoside ABC transport system, ATP-binding protein 2</fullName>
    </submittedName>
</protein>
<dbReference type="SUPFAM" id="SSF52540">
    <property type="entry name" value="P-loop containing nucleoside triphosphate hydrolases"/>
    <property type="match status" value="1"/>
</dbReference>
<feature type="domain" description="ABC transporter" evidence="4">
    <location>
        <begin position="6"/>
        <end position="255"/>
    </location>
</feature>
<dbReference type="Gene3D" id="3.40.50.300">
    <property type="entry name" value="P-loop containing nucleotide triphosphate hydrolases"/>
    <property type="match status" value="1"/>
</dbReference>
<organism evidence="5 6">
    <name type="scientific">Thermofilum adornatum 1505</name>
    <dbReference type="NCBI Taxonomy" id="697581"/>
    <lineage>
        <taxon>Archaea</taxon>
        <taxon>Thermoproteota</taxon>
        <taxon>Thermoprotei</taxon>
        <taxon>Thermofilales</taxon>
        <taxon>Thermofilaceae</taxon>
        <taxon>Thermofilum</taxon>
    </lineage>
</organism>
<evidence type="ECO:0000256" key="1">
    <source>
        <dbReference type="ARBA" id="ARBA00022448"/>
    </source>
</evidence>
<name>A0A3G1A7K1_9CREN</name>
<proteinExistence type="predicted"/>
<dbReference type="Pfam" id="PF08352">
    <property type="entry name" value="oligo_HPY"/>
    <property type="match status" value="1"/>
</dbReference>
<sequence>MSEKIIELRNVSKTFKLGLFGSTVVQALSDVSFDVKKGEIVGLLGESGSGKSTISRIILKVYKPSSGQLLFRDKDITNIYSASFLKNYYKHVQGVFQDPYGSFNPRRTVLEPLFDVVNNYELTHDKVEAEGMIRQHLEMVGINYDEVLHKHSHELSGGQLQRISIARALLVKPDLIVADEPVSMVDASTRVDILNIFLDLKQKLGISILLIGHDLATMHYASDRILVLYKGQVVEEGPASILLDPLHPYTKMLSESTPSIDKPWEEKIKYRPGKVEFAGKITGCPFADRCPYRMDKCITQAPPVITKDGRKVKCWLYE</sequence>
<gene>
    <name evidence="5" type="ORF">TCARB_1145</name>
</gene>
<dbReference type="CDD" id="cd03257">
    <property type="entry name" value="ABC_NikE_OppD_transporters"/>
    <property type="match status" value="1"/>
</dbReference>
<dbReference type="AlphaFoldDB" id="A0A3G1A7K1"/>
<dbReference type="GeneID" id="16572713"/>
<keyword evidence="3 5" id="KW-0067">ATP-binding</keyword>
<accession>A0A3G1A7K1</accession>
<evidence type="ECO:0000256" key="2">
    <source>
        <dbReference type="ARBA" id="ARBA00022741"/>
    </source>
</evidence>
<dbReference type="InterPro" id="IPR017871">
    <property type="entry name" value="ABC_transporter-like_CS"/>
</dbReference>
<dbReference type="EMBL" id="CP007493">
    <property type="protein sequence ID" value="AJB42193.1"/>
    <property type="molecule type" value="Genomic_DNA"/>
</dbReference>
<dbReference type="STRING" id="697581.TCARB_1145"/>
<evidence type="ECO:0000313" key="6">
    <source>
        <dbReference type="Proteomes" id="UP000266720"/>
    </source>
</evidence>
<dbReference type="RefSeq" id="WP_020961761.1">
    <property type="nucleotide sequence ID" value="NZ_CP007493.1"/>
</dbReference>
<dbReference type="PRINTS" id="PR01868">
    <property type="entry name" value="ABCEFAMILY"/>
</dbReference>
<dbReference type="GO" id="GO:0005524">
    <property type="term" value="F:ATP binding"/>
    <property type="evidence" value="ECO:0007669"/>
    <property type="project" value="UniProtKB-KW"/>
</dbReference>
<reference evidence="6" key="1">
    <citation type="book" date="2010" name="EXTREMOPHILES" publisher="0:0-0">
        <title>Complete genome sequences of ten hyperthermophilic archaea reveal their metabolic capabilities and possible ecological roles.</title>
        <editorList>
            <person name="?"/>
        </editorList>
        <authorList>
            <person name="Ravin N.V."/>
            <person name="Mardanov A.V."/>
            <person name="Bonch-Osmolovskaya E.A."/>
            <person name="Skryabin K.G."/>
        </authorList>
    </citation>
    <scope>NUCLEOTIDE SEQUENCE [LARGE SCALE GENOMIC DNA]</scope>
    <source>
        <strain evidence="6">1505</strain>
    </source>
</reference>
<dbReference type="GO" id="GO:0016887">
    <property type="term" value="F:ATP hydrolysis activity"/>
    <property type="evidence" value="ECO:0007669"/>
    <property type="project" value="InterPro"/>
</dbReference>
<dbReference type="PROSITE" id="PS00211">
    <property type="entry name" value="ABC_TRANSPORTER_1"/>
    <property type="match status" value="1"/>
</dbReference>
<evidence type="ECO:0000256" key="3">
    <source>
        <dbReference type="ARBA" id="ARBA00022840"/>
    </source>
</evidence>
<dbReference type="InterPro" id="IPR013563">
    <property type="entry name" value="Oligopep_ABC_C"/>
</dbReference>
<evidence type="ECO:0000259" key="4">
    <source>
        <dbReference type="PROSITE" id="PS50893"/>
    </source>
</evidence>
<keyword evidence="2" id="KW-0547">Nucleotide-binding</keyword>
<dbReference type="PANTHER" id="PTHR43230">
    <property type="entry name" value="ABC-TYPE DIPEPTIDE/OLIGOPEPTIDE TRANSPORT SYSTEM, ATPASE COMPONENT"/>
    <property type="match status" value="1"/>
</dbReference>
<dbReference type="InterPro" id="IPR003439">
    <property type="entry name" value="ABC_transporter-like_ATP-bd"/>
</dbReference>
<dbReference type="InterPro" id="IPR027417">
    <property type="entry name" value="P-loop_NTPase"/>
</dbReference>
<dbReference type="Pfam" id="PF00005">
    <property type="entry name" value="ABC_tran"/>
    <property type="match status" value="1"/>
</dbReference>
<dbReference type="PROSITE" id="PS50893">
    <property type="entry name" value="ABC_TRANSPORTER_2"/>
    <property type="match status" value="1"/>
</dbReference>
<dbReference type="GeneID" id="25406556"/>
<dbReference type="PANTHER" id="PTHR43230:SF3">
    <property type="entry name" value="ABC-TYPE DIPEPTIDE_OLIGOPEPTIDE TRANSPORT SYSTEM, ATPASE COMPONENT"/>
    <property type="match status" value="1"/>
</dbReference>
<dbReference type="KEGG" id="tcb:TCARB_1145"/>
<keyword evidence="1" id="KW-0813">Transport</keyword>